<comment type="caution">
    <text evidence="3">The sequence shown here is derived from an EMBL/GenBank/DDBJ whole genome shotgun (WGS) entry which is preliminary data.</text>
</comment>
<protein>
    <recommendedName>
        <fullName evidence="2">Sialate O-acetylesterase domain-containing protein</fullName>
    </recommendedName>
</protein>
<evidence type="ECO:0000259" key="2">
    <source>
        <dbReference type="Pfam" id="PF03629"/>
    </source>
</evidence>
<feature type="domain" description="Sialate O-acetylesterase" evidence="2">
    <location>
        <begin position="125"/>
        <end position="368"/>
    </location>
</feature>
<dbReference type="SUPFAM" id="SSF52266">
    <property type="entry name" value="SGNH hydrolase"/>
    <property type="match status" value="1"/>
</dbReference>
<sequence length="384" mass="42053">MAMKFSQWLTGLAALLVPLRELSADEMTLALPGDYEVVQRFSAEKGSIAIAGEMGGGGERDVAVEARWRGEREGEWHPLEVHWNGGRFTTKMEAPAGGWYRVDVRAMREGQVVAERSVEHVGVGEVFVVAGQSNSANYGEEKQTTQTGRVTALDGRGWQLANDPQPGAAGSRGSFMPPLGDALEERFHVPIGFVACGVGGTSVREWLPQGVVFPNPPTVESRVVRLAGGTWESKGQLYAKLLASMKAVGPHGFRAVLWHQGESDANQQDTSRTLPGKLYREYLEKIIRESRREVGWDAPWFVAQASYHTPADEGSPDLRAAQASLWQDGVALEGPDTDALKSAYREKNGQGVHFTGAGLREHAARWVEKLAPWLEEQLKTRAVR</sequence>
<dbReference type="PANTHER" id="PTHR31988">
    <property type="entry name" value="ESTERASE, PUTATIVE (DUF303)-RELATED"/>
    <property type="match status" value="1"/>
</dbReference>
<name>B4DB21_9BACT</name>
<gene>
    <name evidence="3" type="ORF">CfE428DRAFT_6112</name>
</gene>
<evidence type="ECO:0000313" key="3">
    <source>
        <dbReference type="EMBL" id="EDY16395.1"/>
    </source>
</evidence>
<dbReference type="eggNOG" id="COG1572">
    <property type="taxonomic scope" value="Bacteria"/>
</dbReference>
<organism evidence="3 4">
    <name type="scientific">Chthoniobacter flavus Ellin428</name>
    <dbReference type="NCBI Taxonomy" id="497964"/>
    <lineage>
        <taxon>Bacteria</taxon>
        <taxon>Pseudomonadati</taxon>
        <taxon>Verrucomicrobiota</taxon>
        <taxon>Spartobacteria</taxon>
        <taxon>Chthoniobacterales</taxon>
        <taxon>Chthoniobacteraceae</taxon>
        <taxon>Chthoniobacter</taxon>
    </lineage>
</organism>
<accession>B4DB21</accession>
<dbReference type="Gene3D" id="3.40.50.1110">
    <property type="entry name" value="SGNH hydrolase"/>
    <property type="match status" value="1"/>
</dbReference>
<dbReference type="InterPro" id="IPR036514">
    <property type="entry name" value="SGNH_hydro_sf"/>
</dbReference>
<dbReference type="STRING" id="497964.CfE428DRAFT_6112"/>
<evidence type="ECO:0000313" key="4">
    <source>
        <dbReference type="Proteomes" id="UP000005824"/>
    </source>
</evidence>
<dbReference type="Pfam" id="PF03629">
    <property type="entry name" value="SASA"/>
    <property type="match status" value="1"/>
</dbReference>
<proteinExistence type="predicted"/>
<evidence type="ECO:0000256" key="1">
    <source>
        <dbReference type="ARBA" id="ARBA00022801"/>
    </source>
</evidence>
<keyword evidence="1" id="KW-0378">Hydrolase</keyword>
<dbReference type="PANTHER" id="PTHR31988:SF19">
    <property type="entry name" value="9-O-ACETYL-N-ACETYLNEURAMINIC ACID DEACETYLASE-RELATED"/>
    <property type="match status" value="1"/>
</dbReference>
<dbReference type="InterPro" id="IPR005181">
    <property type="entry name" value="SASA"/>
</dbReference>
<dbReference type="AlphaFoldDB" id="B4DB21"/>
<dbReference type="EMBL" id="ABVL01000034">
    <property type="protein sequence ID" value="EDY16395.1"/>
    <property type="molecule type" value="Genomic_DNA"/>
</dbReference>
<dbReference type="Proteomes" id="UP000005824">
    <property type="component" value="Unassembled WGS sequence"/>
</dbReference>
<dbReference type="GO" id="GO:0016788">
    <property type="term" value="F:hydrolase activity, acting on ester bonds"/>
    <property type="evidence" value="ECO:0007669"/>
    <property type="project" value="UniProtKB-ARBA"/>
</dbReference>
<dbReference type="InParanoid" id="B4DB21"/>
<reference evidence="3 4" key="1">
    <citation type="journal article" date="2011" name="J. Bacteriol.">
        <title>Genome sequence of Chthoniobacter flavus Ellin428, an aerobic heterotrophic soil bacterium.</title>
        <authorList>
            <person name="Kant R."/>
            <person name="van Passel M.W."/>
            <person name="Palva A."/>
            <person name="Lucas S."/>
            <person name="Lapidus A."/>
            <person name="Glavina Del Rio T."/>
            <person name="Dalin E."/>
            <person name="Tice H."/>
            <person name="Bruce D."/>
            <person name="Goodwin L."/>
            <person name="Pitluck S."/>
            <person name="Larimer F.W."/>
            <person name="Land M.L."/>
            <person name="Hauser L."/>
            <person name="Sangwan P."/>
            <person name="de Vos W.M."/>
            <person name="Janssen P.H."/>
            <person name="Smidt H."/>
        </authorList>
    </citation>
    <scope>NUCLEOTIDE SEQUENCE [LARGE SCALE GENOMIC DNA]</scope>
    <source>
        <strain evidence="3 4">Ellin428</strain>
    </source>
</reference>
<dbReference type="InterPro" id="IPR052940">
    <property type="entry name" value="Carb_Esterase_6"/>
</dbReference>
<keyword evidence="4" id="KW-1185">Reference proteome</keyword>